<dbReference type="AlphaFoldDB" id="F4L422"/>
<proteinExistence type="predicted"/>
<dbReference type="HOGENOM" id="CLU_041137_2_0_10"/>
<keyword evidence="3" id="KW-1185">Reference proteome</keyword>
<dbReference type="Proteomes" id="UP000008461">
    <property type="component" value="Chromosome"/>
</dbReference>
<dbReference type="Gene3D" id="3.40.50.300">
    <property type="entry name" value="P-loop containing nucleotide triphosphate hydrolases"/>
    <property type="match status" value="1"/>
</dbReference>
<protein>
    <submittedName>
        <fullName evidence="2">ATPase</fullName>
    </submittedName>
</protein>
<evidence type="ECO:0000259" key="1">
    <source>
        <dbReference type="Pfam" id="PF01637"/>
    </source>
</evidence>
<organism evidence="2 3">
    <name type="scientific">Haliscomenobacter hydrossis (strain ATCC 27775 / DSM 1100 / LMG 10767 / O)</name>
    <dbReference type="NCBI Taxonomy" id="760192"/>
    <lineage>
        <taxon>Bacteria</taxon>
        <taxon>Pseudomonadati</taxon>
        <taxon>Bacteroidota</taxon>
        <taxon>Saprospiria</taxon>
        <taxon>Saprospirales</taxon>
        <taxon>Haliscomenobacteraceae</taxon>
        <taxon>Haliscomenobacter</taxon>
    </lineage>
</organism>
<gene>
    <name evidence="2" type="ordered locus">Halhy_1854</name>
</gene>
<dbReference type="GO" id="GO:0005524">
    <property type="term" value="F:ATP binding"/>
    <property type="evidence" value="ECO:0007669"/>
    <property type="project" value="InterPro"/>
</dbReference>
<dbReference type="Pfam" id="PF01637">
    <property type="entry name" value="ATPase_2"/>
    <property type="match status" value="1"/>
</dbReference>
<dbReference type="eggNOG" id="COG1672">
    <property type="taxonomic scope" value="Bacteria"/>
</dbReference>
<dbReference type="STRING" id="760192.Halhy_1854"/>
<dbReference type="KEGG" id="hhy:Halhy_1854"/>
<dbReference type="InterPro" id="IPR011579">
    <property type="entry name" value="ATPase_dom"/>
</dbReference>
<dbReference type="InterPro" id="IPR027417">
    <property type="entry name" value="P-loop_NTPase"/>
</dbReference>
<evidence type="ECO:0000313" key="2">
    <source>
        <dbReference type="EMBL" id="AEE49739.1"/>
    </source>
</evidence>
<accession>F4L422</accession>
<feature type="domain" description="ATPase" evidence="1">
    <location>
        <begin position="8"/>
        <end position="216"/>
    </location>
</feature>
<reference evidence="2 3" key="1">
    <citation type="journal article" date="2011" name="Stand. Genomic Sci.">
        <title>Complete genome sequence of Haliscomenobacter hydrossis type strain (O).</title>
        <authorList>
            <consortium name="US DOE Joint Genome Institute (JGI-PGF)"/>
            <person name="Daligault H."/>
            <person name="Lapidus A."/>
            <person name="Zeytun A."/>
            <person name="Nolan M."/>
            <person name="Lucas S."/>
            <person name="Del Rio T.G."/>
            <person name="Tice H."/>
            <person name="Cheng J.F."/>
            <person name="Tapia R."/>
            <person name="Han C."/>
            <person name="Goodwin L."/>
            <person name="Pitluck S."/>
            <person name="Liolios K."/>
            <person name="Pagani I."/>
            <person name="Ivanova N."/>
            <person name="Huntemann M."/>
            <person name="Mavromatis K."/>
            <person name="Mikhailova N."/>
            <person name="Pati A."/>
            <person name="Chen A."/>
            <person name="Palaniappan K."/>
            <person name="Land M."/>
            <person name="Hauser L."/>
            <person name="Brambilla E.M."/>
            <person name="Rohde M."/>
            <person name="Verbarg S."/>
            <person name="Goker M."/>
            <person name="Bristow J."/>
            <person name="Eisen J.A."/>
            <person name="Markowitz V."/>
            <person name="Hugenholtz P."/>
            <person name="Kyrpides N.C."/>
            <person name="Klenk H.P."/>
            <person name="Woyke T."/>
        </authorList>
    </citation>
    <scope>NUCLEOTIDE SEQUENCE [LARGE SCALE GENOMIC DNA]</scope>
    <source>
        <strain evidence="3">ATCC 27775 / DSM 1100 / LMG 10767 / O</strain>
    </source>
</reference>
<sequence>MMSKVLIGREKEVSILKNLLTTGEAELVSVIGRRRVGKTFLVQSVYSERIAFEITGIQHAKNSEQLENFVVALSLQSKSPLPLQKPKTWLEAFHLLILYLESSFGQEKKVVFFDELPWLDTRRSGFLNAFGFFWNSWAVKKNIIVVICGSAASWMIQKVVHNKGGLYNRITKRLHLQPFSLRETELYLQNRGLNLNRYQITELYMAMGGIPHYLKEIQKGESVAQSIDRICFAKGGTLYDEFEQLYPSLFEHAESHMAIVRALAAKPSGLSRLEIAQTSGISNGGGLTKTLEELQHSGFIAEYLPFGRVKKESLFRLSDEYSLFYLKFIETLKKEGAGIWQSFHASPAFHAWSGYAFESICLKHVPEIKKALGISGVFATASAFYRKGSEGMDGCQIDLLIDRDDKVINLCEIKWANSEYILSKAYAADLRKKVALFKHYSKTKKQVFLTFISTYGVLENEHSQGVVDRELGLGELFGG</sequence>
<dbReference type="EMBL" id="CP002691">
    <property type="protein sequence ID" value="AEE49739.1"/>
    <property type="molecule type" value="Genomic_DNA"/>
</dbReference>
<dbReference type="PANTHER" id="PTHR34704:SF1">
    <property type="entry name" value="ATPASE"/>
    <property type="match status" value="1"/>
</dbReference>
<dbReference type="SUPFAM" id="SSF52540">
    <property type="entry name" value="P-loop containing nucleoside triphosphate hydrolases"/>
    <property type="match status" value="1"/>
</dbReference>
<dbReference type="PANTHER" id="PTHR34704">
    <property type="entry name" value="ATPASE"/>
    <property type="match status" value="1"/>
</dbReference>
<evidence type="ECO:0000313" key="3">
    <source>
        <dbReference type="Proteomes" id="UP000008461"/>
    </source>
</evidence>
<name>F4L422_HALH1</name>
<reference key="2">
    <citation type="submission" date="2011-04" db="EMBL/GenBank/DDBJ databases">
        <title>Complete sequence of chromosome of Haliscomenobacter hydrossis DSM 1100.</title>
        <authorList>
            <consortium name="US DOE Joint Genome Institute (JGI-PGF)"/>
            <person name="Lucas S."/>
            <person name="Han J."/>
            <person name="Lapidus A."/>
            <person name="Bruce D."/>
            <person name="Goodwin L."/>
            <person name="Pitluck S."/>
            <person name="Peters L."/>
            <person name="Kyrpides N."/>
            <person name="Mavromatis K."/>
            <person name="Ivanova N."/>
            <person name="Ovchinnikova G."/>
            <person name="Pagani I."/>
            <person name="Daligault H."/>
            <person name="Detter J.C."/>
            <person name="Han C."/>
            <person name="Land M."/>
            <person name="Hauser L."/>
            <person name="Markowitz V."/>
            <person name="Cheng J.-F."/>
            <person name="Hugenholtz P."/>
            <person name="Woyke T."/>
            <person name="Wu D."/>
            <person name="Verbarg S."/>
            <person name="Frueling A."/>
            <person name="Brambilla E."/>
            <person name="Klenk H.-P."/>
            <person name="Eisen J.A."/>
        </authorList>
    </citation>
    <scope>NUCLEOTIDE SEQUENCE</scope>
    <source>
        <strain>DSM 1100</strain>
    </source>
</reference>